<comment type="caution">
    <text evidence="2">The sequence shown here is derived from an EMBL/GenBank/DDBJ whole genome shotgun (WGS) entry which is preliminary data.</text>
</comment>
<sequence>MNKKFEELGQRLNRTIEEIKSQQPSSSDAQKTNEYMGKRAFEEHLDKVEEDRDKEEEQKDEDEDLNLELKNPKVLGKKDDEKKTKERETWLEIETKLPEG</sequence>
<protein>
    <submittedName>
        <fullName evidence="2">Protein Ycf2-like</fullName>
    </submittedName>
</protein>
<dbReference type="EMBL" id="SSTE01022915">
    <property type="protein sequence ID" value="KAA0031658.1"/>
    <property type="molecule type" value="Genomic_DNA"/>
</dbReference>
<gene>
    <name evidence="2" type="ORF">E6C27_scaffold139G004370</name>
</gene>
<evidence type="ECO:0000313" key="3">
    <source>
        <dbReference type="Proteomes" id="UP000321393"/>
    </source>
</evidence>
<evidence type="ECO:0000313" key="2">
    <source>
        <dbReference type="EMBL" id="KAA0031658.1"/>
    </source>
</evidence>
<accession>A0A5A7SM13</accession>
<name>A0A5A7SM13_CUCMM</name>
<reference evidence="2 3" key="1">
    <citation type="submission" date="2019-08" db="EMBL/GenBank/DDBJ databases">
        <title>Draft genome sequences of two oriental melons (Cucumis melo L. var makuwa).</title>
        <authorList>
            <person name="Kwon S.-Y."/>
        </authorList>
    </citation>
    <scope>NUCLEOTIDE SEQUENCE [LARGE SCALE GENOMIC DNA]</scope>
    <source>
        <strain evidence="3">cv. SW 3</strain>
        <tissue evidence="2">Leaf</tissue>
    </source>
</reference>
<organism evidence="2 3">
    <name type="scientific">Cucumis melo var. makuwa</name>
    <name type="common">Oriental melon</name>
    <dbReference type="NCBI Taxonomy" id="1194695"/>
    <lineage>
        <taxon>Eukaryota</taxon>
        <taxon>Viridiplantae</taxon>
        <taxon>Streptophyta</taxon>
        <taxon>Embryophyta</taxon>
        <taxon>Tracheophyta</taxon>
        <taxon>Spermatophyta</taxon>
        <taxon>Magnoliopsida</taxon>
        <taxon>eudicotyledons</taxon>
        <taxon>Gunneridae</taxon>
        <taxon>Pentapetalae</taxon>
        <taxon>rosids</taxon>
        <taxon>fabids</taxon>
        <taxon>Cucurbitales</taxon>
        <taxon>Cucurbitaceae</taxon>
        <taxon>Benincaseae</taxon>
        <taxon>Cucumis</taxon>
    </lineage>
</organism>
<feature type="region of interest" description="Disordered" evidence="1">
    <location>
        <begin position="16"/>
        <end position="100"/>
    </location>
</feature>
<feature type="compositionally biased region" description="Basic and acidic residues" evidence="1">
    <location>
        <begin position="76"/>
        <end position="100"/>
    </location>
</feature>
<evidence type="ECO:0000256" key="1">
    <source>
        <dbReference type="SAM" id="MobiDB-lite"/>
    </source>
</evidence>
<feature type="compositionally biased region" description="Basic and acidic residues" evidence="1">
    <location>
        <begin position="36"/>
        <end position="57"/>
    </location>
</feature>
<dbReference type="Proteomes" id="UP000321393">
    <property type="component" value="Unassembled WGS sequence"/>
</dbReference>
<dbReference type="AlphaFoldDB" id="A0A5A7SM13"/>
<proteinExistence type="predicted"/>
<feature type="compositionally biased region" description="Polar residues" evidence="1">
    <location>
        <begin position="21"/>
        <end position="33"/>
    </location>
</feature>